<dbReference type="InterPro" id="IPR002789">
    <property type="entry name" value="HerA_central"/>
</dbReference>
<evidence type="ECO:0000313" key="3">
    <source>
        <dbReference type="EMBL" id="KIA77288.1"/>
    </source>
</evidence>
<feature type="domain" description="Helicase HerA central" evidence="2">
    <location>
        <begin position="11"/>
        <end position="119"/>
    </location>
</feature>
<dbReference type="SUPFAM" id="SSF52540">
    <property type="entry name" value="P-loop containing nucleoside triphosphate hydrolases"/>
    <property type="match status" value="1"/>
</dbReference>
<reference evidence="3 4" key="1">
    <citation type="journal article" date="2014" name="Mol. Biol. Evol.">
        <title>Massive expansion of Ubiquitination-related gene families within the Chlamydiae.</title>
        <authorList>
            <person name="Domman D."/>
            <person name="Collingro A."/>
            <person name="Lagkouvardos I."/>
            <person name="Gehre L."/>
            <person name="Weinmaier T."/>
            <person name="Rattei T."/>
            <person name="Subtil A."/>
            <person name="Horn M."/>
        </authorList>
    </citation>
    <scope>NUCLEOTIDE SEQUENCE [LARGE SCALE GENOMIC DNA]</scope>
    <source>
        <strain evidence="3 4">OEW1</strain>
    </source>
</reference>
<feature type="coiled-coil region" evidence="1">
    <location>
        <begin position="718"/>
        <end position="752"/>
    </location>
</feature>
<name>A0A0C1EB34_9BACT</name>
<organism evidence="3 4">
    <name type="scientific">Parachlamydia acanthamoebae</name>
    <dbReference type="NCBI Taxonomy" id="83552"/>
    <lineage>
        <taxon>Bacteria</taxon>
        <taxon>Pseudomonadati</taxon>
        <taxon>Chlamydiota</taxon>
        <taxon>Chlamydiia</taxon>
        <taxon>Parachlamydiales</taxon>
        <taxon>Parachlamydiaceae</taxon>
        <taxon>Parachlamydia</taxon>
    </lineage>
</organism>
<dbReference type="CDD" id="cd01127">
    <property type="entry name" value="TrwB_TraG_TraD_VirD4"/>
    <property type="match status" value="1"/>
</dbReference>
<dbReference type="InterPro" id="IPR051162">
    <property type="entry name" value="T4SS_component"/>
</dbReference>
<dbReference type="AlphaFoldDB" id="A0A0C1EB34"/>
<comment type="caution">
    <text evidence="3">The sequence shown here is derived from an EMBL/GenBank/DDBJ whole genome shotgun (WGS) entry which is preliminary data.</text>
</comment>
<accession>A0A0C1EB34</accession>
<dbReference type="Pfam" id="PF01935">
    <property type="entry name" value="DUF87"/>
    <property type="match status" value="1"/>
</dbReference>
<dbReference type="Gene3D" id="3.40.50.300">
    <property type="entry name" value="P-loop containing nucleotide triphosphate hydrolases"/>
    <property type="match status" value="2"/>
</dbReference>
<dbReference type="RefSeq" id="WP_039377503.1">
    <property type="nucleotide sequence ID" value="NZ_JSAM01000085.1"/>
</dbReference>
<evidence type="ECO:0000313" key="4">
    <source>
        <dbReference type="Proteomes" id="UP000031307"/>
    </source>
</evidence>
<feature type="coiled-coil region" evidence="1">
    <location>
        <begin position="647"/>
        <end position="674"/>
    </location>
</feature>
<evidence type="ECO:0000256" key="1">
    <source>
        <dbReference type="SAM" id="Coils"/>
    </source>
</evidence>
<evidence type="ECO:0000259" key="2">
    <source>
        <dbReference type="Pfam" id="PF01935"/>
    </source>
</evidence>
<proteinExistence type="predicted"/>
<gene>
    <name evidence="3" type="ORF">DB43_GP00170</name>
</gene>
<dbReference type="Proteomes" id="UP000031307">
    <property type="component" value="Unassembled WGS sequence"/>
</dbReference>
<dbReference type="InterPro" id="IPR027417">
    <property type="entry name" value="P-loop_NTPase"/>
</dbReference>
<dbReference type="PATRIC" id="fig|83552.4.peg.1583"/>
<keyword evidence="1" id="KW-0175">Coiled coil</keyword>
<dbReference type="PANTHER" id="PTHR30121">
    <property type="entry name" value="UNCHARACTERIZED PROTEIN YJGR-RELATED"/>
    <property type="match status" value="1"/>
</dbReference>
<dbReference type="EMBL" id="JSAM01000085">
    <property type="protein sequence ID" value="KIA77288.1"/>
    <property type="molecule type" value="Genomic_DNA"/>
</dbReference>
<protein>
    <recommendedName>
        <fullName evidence="2">Helicase HerA central domain-containing protein</fullName>
    </recommendedName>
</protein>
<sequence>MQEIDKLGVFYLGKLINPSNGKETDHPLLYDSKDLTTHAVCVGMTGSGKTGLGIVLLEEAALDGIPAIIIDPKGDLGNLLLAFPDLKPEDFLPWIDADEASRNGETKEAYAAKVAKDWKEGLAEWGEDAKRIARYKNSVETTIYTPASQAGLPISLLNSFGAPPPELVLDTSAFRDRILSTTSSLLGLLGIDADPIKSKEHILISTIFEKAWKENRDLDLATLIQEIQKPPFDKVGVFDLETFYPAKERLNLSISLNNLLASPGFQAWMEGEPLDIQRLLYTKDGKPRHSILSIGHLSESERMFFVTLLLNETLAWIRRQSGTSSLRAILCMDEIYGYFPPTANPPSKTPMLTLLKQARAFGLGVVLTTQNPVDLDYKGLSNCGTWFIGKLQTDRDRSRIEEGLKMASLEDSDPNEMHKLLSMCGKRTFVMKDVHLKASVLFQTRWTLSYLRGPLTLPQIQSLTTQVERKQEELAVTAQQPFAGVSRSQKPLVPPGVQEYTSKKATDSPEQTYRPLVLAIGKAHFIDSKNDVDTWQDYVYVAGMADTGNEVQWSEGSNLPGGKESLTQDLPKKGMFEELPADLMQAKNYPGYQKSFLNFLYQSQTLDLFKSSDLKSISKIGESEGDFRARLAQLLREKRDADVEKLRKAYADKIQTLQDRMRRAQEKLTKQQQQAGQQKFDTLISLGRTLLGAFLGKKIFSSTRISEAGSTLKKAGKIGKESQDVASAEESVKDYQQQLDELESSLQKEILQIQSKNVDEIPLDKVSIRPRKTDLVVETVAILWWPLPS</sequence>
<dbReference type="PANTHER" id="PTHR30121:SF6">
    <property type="entry name" value="SLR6007 PROTEIN"/>
    <property type="match status" value="1"/>
</dbReference>